<evidence type="ECO:0000313" key="10">
    <source>
        <dbReference type="EMBL" id="ABF48177.1"/>
    </source>
</evidence>
<keyword evidence="9" id="KW-0249">Electron transport</keyword>
<feature type="transmembrane region" description="Helical" evidence="9">
    <location>
        <begin position="6"/>
        <end position="29"/>
    </location>
</feature>
<dbReference type="EMBL" id="DQ520859">
    <property type="protein sequence ID" value="ABF48165.1"/>
    <property type="molecule type" value="Genomic_DNA"/>
</dbReference>
<keyword evidence="9" id="KW-0679">Respiratory chain</keyword>
<dbReference type="GO" id="GO:0008137">
    <property type="term" value="F:NADH dehydrogenase (ubiquinone) activity"/>
    <property type="evidence" value="ECO:0007669"/>
    <property type="project" value="UniProtKB-UniRule"/>
</dbReference>
<evidence type="ECO:0000256" key="6">
    <source>
        <dbReference type="ARBA" id="ARBA00022989"/>
    </source>
</evidence>
<keyword evidence="9" id="KW-0520">NAD</keyword>
<dbReference type="AlphaFoldDB" id="Q1HBB6"/>
<dbReference type="EC" id="7.1.1.2" evidence="9"/>
<proteinExistence type="inferred from homology"/>
<name>Q1HBB6_9BILA</name>
<accession>Q1HBB6</accession>
<feature type="transmembrane region" description="Helical" evidence="9">
    <location>
        <begin position="85"/>
        <end position="106"/>
    </location>
</feature>
<comment type="similarity">
    <text evidence="2 9">Belongs to the complex I subunit 3 family.</text>
</comment>
<comment type="subcellular location">
    <subcellularLocation>
        <location evidence="1">Membrane</location>
    </subcellularLocation>
    <subcellularLocation>
        <location evidence="9">Mitochondrion membrane</location>
        <topology evidence="9">Multi-pass membrane protein</topology>
    </subcellularLocation>
</comment>
<dbReference type="Pfam" id="PF00507">
    <property type="entry name" value="Oxidored_q4"/>
    <property type="match status" value="1"/>
</dbReference>
<dbReference type="Gene3D" id="1.20.58.1610">
    <property type="entry name" value="NADH:ubiquinone/plastoquinone oxidoreductase, chain 3"/>
    <property type="match status" value="1"/>
</dbReference>
<sequence>MWNLIQQIFVLLLIMLLVLVLFYILNFLLKINSNSMLSIYECGFDCVYWVHNKMNLHFFKMLLIFIIFDLELMLLVFSIKLFSHLIIILMIYMFIMFTMLMELNLLTLKWNN</sequence>
<evidence type="ECO:0000256" key="2">
    <source>
        <dbReference type="ARBA" id="ARBA00008472"/>
    </source>
</evidence>
<dbReference type="InterPro" id="IPR000440">
    <property type="entry name" value="NADH_UbQ/plastoQ_OxRdtase_su3"/>
</dbReference>
<evidence type="ECO:0000256" key="9">
    <source>
        <dbReference type="RuleBase" id="RU003640"/>
    </source>
</evidence>
<keyword evidence="9" id="KW-0830">Ubiquinone</keyword>
<comment type="catalytic activity">
    <reaction evidence="8 9">
        <text>a ubiquinone + NADH + 5 H(+)(in) = a ubiquinol + NAD(+) + 4 H(+)(out)</text>
        <dbReference type="Rhea" id="RHEA:29091"/>
        <dbReference type="Rhea" id="RHEA-COMP:9565"/>
        <dbReference type="Rhea" id="RHEA-COMP:9566"/>
        <dbReference type="ChEBI" id="CHEBI:15378"/>
        <dbReference type="ChEBI" id="CHEBI:16389"/>
        <dbReference type="ChEBI" id="CHEBI:17976"/>
        <dbReference type="ChEBI" id="CHEBI:57540"/>
        <dbReference type="ChEBI" id="CHEBI:57945"/>
        <dbReference type="EC" id="7.1.1.2"/>
    </reaction>
</comment>
<keyword evidence="5 9" id="KW-0812">Transmembrane</keyword>
<organism evidence="10">
    <name type="scientific">Diximermis spiculatus</name>
    <dbReference type="NCBI Taxonomy" id="3313489"/>
    <lineage>
        <taxon>Eukaryota</taxon>
        <taxon>Metazoa</taxon>
        <taxon>Ecdysozoa</taxon>
        <taxon>Nematoda</taxon>
        <taxon>Enoplea</taxon>
        <taxon>Dorylaimia</taxon>
        <taxon>Mermithida</taxon>
        <taxon>Mermithoidea</taxon>
        <taxon>Mermithidae</taxon>
        <taxon>Diximermis</taxon>
    </lineage>
</organism>
<evidence type="ECO:0000256" key="4">
    <source>
        <dbReference type="ARBA" id="ARBA00022448"/>
    </source>
</evidence>
<dbReference type="GO" id="GO:0031966">
    <property type="term" value="C:mitochondrial membrane"/>
    <property type="evidence" value="ECO:0007669"/>
    <property type="project" value="UniProtKB-SubCell"/>
</dbReference>
<comment type="function">
    <text evidence="9">Core subunit of the mitochondrial membrane respiratory chain NADH dehydrogenase (Complex I) which catalyzes electron transfer from NADH through the respiratory chain, using ubiquinone as an electron acceptor. Essential for the catalytic activity of complex I.</text>
</comment>
<keyword evidence="4 9" id="KW-0813">Transport</keyword>
<evidence type="ECO:0000256" key="5">
    <source>
        <dbReference type="ARBA" id="ARBA00022692"/>
    </source>
</evidence>
<feature type="transmembrane region" description="Helical" evidence="9">
    <location>
        <begin position="58"/>
        <end position="79"/>
    </location>
</feature>
<dbReference type="EMBL" id="DQ520860">
    <property type="protein sequence ID" value="ABF48177.1"/>
    <property type="molecule type" value="Genomic_DNA"/>
</dbReference>
<evidence type="ECO:0000256" key="8">
    <source>
        <dbReference type="ARBA" id="ARBA00049551"/>
    </source>
</evidence>
<protein>
    <recommendedName>
        <fullName evidence="3 9">NADH-ubiquinone oxidoreductase chain 3</fullName>
        <ecNumber evidence="9">7.1.1.2</ecNumber>
    </recommendedName>
</protein>
<keyword evidence="9" id="KW-1278">Translocase</keyword>
<geneLocation type="mitochondrion" evidence="10"/>
<evidence type="ECO:0000256" key="3">
    <source>
        <dbReference type="ARBA" id="ARBA00021007"/>
    </source>
</evidence>
<dbReference type="InterPro" id="IPR038430">
    <property type="entry name" value="NDAH_ubi_oxred_su3_sf"/>
</dbReference>
<keyword evidence="6 9" id="KW-1133">Transmembrane helix</keyword>
<keyword evidence="9 10" id="KW-0496">Mitochondrion</keyword>
<reference evidence="10" key="1">
    <citation type="submission" date="2006-04" db="EMBL/GenBank/DDBJ databases">
        <authorList>
            <person name="Tang S."/>
            <person name="Hyman B."/>
        </authorList>
    </citation>
    <scope>NUCLEOTIDE SEQUENCE</scope>
</reference>
<gene>
    <name evidence="10" type="primary">nad3</name>
</gene>
<evidence type="ECO:0000256" key="1">
    <source>
        <dbReference type="ARBA" id="ARBA00004370"/>
    </source>
</evidence>
<keyword evidence="7 9" id="KW-0472">Membrane</keyword>
<evidence type="ECO:0000256" key="7">
    <source>
        <dbReference type="ARBA" id="ARBA00023136"/>
    </source>
</evidence>